<dbReference type="AlphaFoldDB" id="A0A8H4TXH1"/>
<keyword evidence="3" id="KW-1185">Reference proteome</keyword>
<gene>
    <name evidence="2" type="ORF">FSARC_6454</name>
</gene>
<dbReference type="Proteomes" id="UP000622797">
    <property type="component" value="Unassembled WGS sequence"/>
</dbReference>
<evidence type="ECO:0000256" key="1">
    <source>
        <dbReference type="SAM" id="MobiDB-lite"/>
    </source>
</evidence>
<evidence type="ECO:0000313" key="3">
    <source>
        <dbReference type="Proteomes" id="UP000622797"/>
    </source>
</evidence>
<evidence type="ECO:0000313" key="2">
    <source>
        <dbReference type="EMBL" id="KAF4965783.1"/>
    </source>
</evidence>
<feature type="compositionally biased region" description="Polar residues" evidence="1">
    <location>
        <begin position="67"/>
        <end position="86"/>
    </location>
</feature>
<proteinExistence type="predicted"/>
<comment type="caution">
    <text evidence="2">The sequence shown here is derived from an EMBL/GenBank/DDBJ whole genome shotgun (WGS) entry which is preliminary data.</text>
</comment>
<feature type="region of interest" description="Disordered" evidence="1">
    <location>
        <begin position="49"/>
        <end position="101"/>
    </location>
</feature>
<feature type="compositionally biased region" description="Basic and acidic residues" evidence="1">
    <location>
        <begin position="1"/>
        <end position="11"/>
    </location>
</feature>
<sequence>MPVAPRDHFREQAQLNDSSDDRIITKRSTSEILADQASVLKMVNEKLRFIRSQTPSPEPRHERERSTSSSYPEQGIKSTSMGSPVSDTHMPRPSLGDLTQYSQTNDDLSRLRSPSSSSGSARIVSQGSIDGALADAAAITSKLQRVPITSYHRFEVVSSSEDLALNQKVPQNSIASQESETSSDDTVDLIGYPLTRVNAHAESDGLAEHAHPDSPSPSIRPPQATKATKRKASGISLRSFAAGVKRPHVEVKKLASKVYRTGSYKLRQARENIKRQRKHQKKQYSAWKALRRRLKPGDAIKGKHEKGFASFSIEKSLYGHESWWKAAVKY</sequence>
<protein>
    <submittedName>
        <fullName evidence="2">Uncharacterized protein</fullName>
    </submittedName>
</protein>
<name>A0A8H4TXH1_9HYPO</name>
<feature type="compositionally biased region" description="Basic and acidic residues" evidence="1">
    <location>
        <begin position="203"/>
        <end position="212"/>
    </location>
</feature>
<feature type="region of interest" description="Disordered" evidence="1">
    <location>
        <begin position="203"/>
        <end position="232"/>
    </location>
</feature>
<dbReference type="OrthoDB" id="4936392at2759"/>
<feature type="region of interest" description="Disordered" evidence="1">
    <location>
        <begin position="1"/>
        <end position="22"/>
    </location>
</feature>
<accession>A0A8H4TXH1</accession>
<reference evidence="2" key="1">
    <citation type="journal article" date="2020" name="BMC Genomics">
        <title>Correction to: Identification and distribution of gene clusters required for synthesis of sphingolipid metabolism inhibitors in diverse species of the filamentous fungus Fusarium.</title>
        <authorList>
            <person name="Kim H.S."/>
            <person name="Lohmar J.M."/>
            <person name="Busman M."/>
            <person name="Brown D.W."/>
            <person name="Naumann T.A."/>
            <person name="Divon H.H."/>
            <person name="Lysoe E."/>
            <person name="Uhlig S."/>
            <person name="Proctor R.H."/>
        </authorList>
    </citation>
    <scope>NUCLEOTIDE SEQUENCE</scope>
    <source>
        <strain evidence="2">NRRL 20472</strain>
    </source>
</reference>
<organism evidence="2 3">
    <name type="scientific">Fusarium sarcochroum</name>
    <dbReference type="NCBI Taxonomy" id="1208366"/>
    <lineage>
        <taxon>Eukaryota</taxon>
        <taxon>Fungi</taxon>
        <taxon>Dikarya</taxon>
        <taxon>Ascomycota</taxon>
        <taxon>Pezizomycotina</taxon>
        <taxon>Sordariomycetes</taxon>
        <taxon>Hypocreomycetidae</taxon>
        <taxon>Hypocreales</taxon>
        <taxon>Nectriaceae</taxon>
        <taxon>Fusarium</taxon>
        <taxon>Fusarium lateritium species complex</taxon>
    </lineage>
</organism>
<dbReference type="EMBL" id="JABEXW010000328">
    <property type="protein sequence ID" value="KAF4965783.1"/>
    <property type="molecule type" value="Genomic_DNA"/>
</dbReference>
<reference evidence="2" key="2">
    <citation type="submission" date="2020-05" db="EMBL/GenBank/DDBJ databases">
        <authorList>
            <person name="Kim H.-S."/>
            <person name="Proctor R.H."/>
            <person name="Brown D.W."/>
        </authorList>
    </citation>
    <scope>NUCLEOTIDE SEQUENCE</scope>
    <source>
        <strain evidence="2">NRRL 20472</strain>
    </source>
</reference>